<protein>
    <recommendedName>
        <fullName evidence="4">DUF4468 domain-containing protein</fullName>
    </recommendedName>
</protein>
<name>A0A7K1U6V5_9BACT</name>
<keyword evidence="1" id="KW-0732">Signal</keyword>
<dbReference type="Proteomes" id="UP000461730">
    <property type="component" value="Unassembled WGS sequence"/>
</dbReference>
<proteinExistence type="predicted"/>
<comment type="caution">
    <text evidence="2">The sequence shown here is derived from an EMBL/GenBank/DDBJ whole genome shotgun (WGS) entry which is preliminary data.</text>
</comment>
<gene>
    <name evidence="2" type="ORF">GO493_17615</name>
</gene>
<accession>A0A7K1U6V5</accession>
<feature type="signal peptide" evidence="1">
    <location>
        <begin position="1"/>
        <end position="23"/>
    </location>
</feature>
<evidence type="ECO:0008006" key="4">
    <source>
        <dbReference type="Google" id="ProtNLM"/>
    </source>
</evidence>
<keyword evidence="3" id="KW-1185">Reference proteome</keyword>
<evidence type="ECO:0000313" key="3">
    <source>
        <dbReference type="Proteomes" id="UP000461730"/>
    </source>
</evidence>
<feature type="chain" id="PRO_5029607622" description="DUF4468 domain-containing protein" evidence="1">
    <location>
        <begin position="24"/>
        <end position="201"/>
    </location>
</feature>
<dbReference type="RefSeq" id="WP_157307535.1">
    <property type="nucleotide sequence ID" value="NZ_WRXN01000007.1"/>
</dbReference>
<evidence type="ECO:0000256" key="1">
    <source>
        <dbReference type="SAM" id="SignalP"/>
    </source>
</evidence>
<evidence type="ECO:0000313" key="2">
    <source>
        <dbReference type="EMBL" id="MVT10093.1"/>
    </source>
</evidence>
<dbReference type="AlphaFoldDB" id="A0A7K1U6V5"/>
<dbReference type="EMBL" id="WRXN01000007">
    <property type="protein sequence ID" value="MVT10093.1"/>
    <property type="molecule type" value="Genomic_DNA"/>
</dbReference>
<sequence>MNLIPKTAVAIALLTATSFTVNAQKIKLTEGDLSVLKGQTEINTEFNYDHVSVGDYKEEKDYIERKKSDYNKKEPGSGDKWEIAWKSDRQARFEPRFNESFTDAGPIKAGKFPAAKYTLIFKTTFIEPGFNVGVARKKATMDGEAWIVETADKGKVVAKLSVDKAPGRLAFGADFDTGVRIMESYATAGKQLANFVEKETK</sequence>
<organism evidence="2 3">
    <name type="scientific">Chitinophaga tropicalis</name>
    <dbReference type="NCBI Taxonomy" id="2683588"/>
    <lineage>
        <taxon>Bacteria</taxon>
        <taxon>Pseudomonadati</taxon>
        <taxon>Bacteroidota</taxon>
        <taxon>Chitinophagia</taxon>
        <taxon>Chitinophagales</taxon>
        <taxon>Chitinophagaceae</taxon>
        <taxon>Chitinophaga</taxon>
    </lineage>
</organism>
<reference evidence="2 3" key="1">
    <citation type="submission" date="2019-12" db="EMBL/GenBank/DDBJ databases">
        <title>Chitinophaga sp. strain ysch24 (GDMCC 1.1355), whole genome shotgun sequence.</title>
        <authorList>
            <person name="Zhang X."/>
        </authorList>
    </citation>
    <scope>NUCLEOTIDE SEQUENCE [LARGE SCALE GENOMIC DNA]</scope>
    <source>
        <strain evidence="3">ysch24</strain>
    </source>
</reference>